<dbReference type="PIRSF" id="PIRSF001439">
    <property type="entry name" value="CryM"/>
    <property type="match status" value="1"/>
</dbReference>
<name>A0A1H3CCZ3_9BACL</name>
<dbReference type="InterPro" id="IPR036291">
    <property type="entry name" value="NAD(P)-bd_dom_sf"/>
</dbReference>
<dbReference type="GO" id="GO:0016491">
    <property type="term" value="F:oxidoreductase activity"/>
    <property type="evidence" value="ECO:0007669"/>
    <property type="project" value="UniProtKB-ARBA"/>
</dbReference>
<dbReference type="Gene3D" id="3.40.50.720">
    <property type="entry name" value="NAD(P)-binding Rossmann-like Domain"/>
    <property type="match status" value="1"/>
</dbReference>
<gene>
    <name evidence="2" type="ORF">SAMN05444487_12128</name>
</gene>
<dbReference type="InterPro" id="IPR023401">
    <property type="entry name" value="ODC_N"/>
</dbReference>
<sequence>MLILKEKEIRTHFQMSEGIADVEKAIEYLAQGTLTDTPRTVFSVEEKEAGFLYMPAYVAPSHFAAVKIISVFPHRTKEKKSAIQGLTLLSDGETGEHLALMDATWLTVMRTGALSGVAAKHLAREDSRTLGVIGCGAQARGQIEAMLNVRPIEKLLLFNRRAEKAHQLASEIEVRHKGRLAIHVVEDPNQVASHVDILVTSTNSHKPVYDDSYIKPGTHVSAIGSYRPVMQEIDEETLKRSSRIVVDTLEGVLEEAGDFLIPIKKGSFSRNQIDGELTDIVAGRISGRKTPSEITFFKSVGFSLLDAVISYPVWKRAQAAGDGLQIDW</sequence>
<dbReference type="OrthoDB" id="9792005at2"/>
<protein>
    <submittedName>
        <fullName evidence="2">Ornithine cyclodeaminase</fullName>
    </submittedName>
</protein>
<accession>A0A1H3CCZ3</accession>
<dbReference type="Pfam" id="PF02423">
    <property type="entry name" value="OCD_Mu_crystall"/>
    <property type="match status" value="1"/>
</dbReference>
<keyword evidence="3" id="KW-1185">Reference proteome</keyword>
<dbReference type="Gene3D" id="3.30.1780.10">
    <property type="entry name" value="ornithine cyclodeaminase, domain 1"/>
    <property type="match status" value="1"/>
</dbReference>
<evidence type="ECO:0000313" key="3">
    <source>
        <dbReference type="Proteomes" id="UP000198534"/>
    </source>
</evidence>
<dbReference type="FunFam" id="3.40.50.720:FF:000311">
    <property type="entry name" value="Ornithine cyclodeaminase"/>
    <property type="match status" value="1"/>
</dbReference>
<dbReference type="SUPFAM" id="SSF51735">
    <property type="entry name" value="NAD(P)-binding Rossmann-fold domains"/>
    <property type="match status" value="1"/>
</dbReference>
<proteinExistence type="inferred from homology"/>
<dbReference type="GO" id="GO:0019752">
    <property type="term" value="P:carboxylic acid metabolic process"/>
    <property type="evidence" value="ECO:0007669"/>
    <property type="project" value="UniProtKB-ARBA"/>
</dbReference>
<dbReference type="InterPro" id="IPR003462">
    <property type="entry name" value="ODC_Mu_crystall"/>
</dbReference>
<dbReference type="STRING" id="1048340.SAMN05444487_12128"/>
<dbReference type="EMBL" id="FNNQ01000021">
    <property type="protein sequence ID" value="SDX51464.1"/>
    <property type="molecule type" value="Genomic_DNA"/>
</dbReference>
<comment type="similarity">
    <text evidence="1">Belongs to the ornithine cyclodeaminase/mu-crystallin family.</text>
</comment>
<evidence type="ECO:0000256" key="1">
    <source>
        <dbReference type="ARBA" id="ARBA00008903"/>
    </source>
</evidence>
<dbReference type="GO" id="GO:0005737">
    <property type="term" value="C:cytoplasm"/>
    <property type="evidence" value="ECO:0007669"/>
    <property type="project" value="TreeGrafter"/>
</dbReference>
<reference evidence="2 3" key="1">
    <citation type="submission" date="2016-10" db="EMBL/GenBank/DDBJ databases">
        <authorList>
            <person name="de Groot N.N."/>
        </authorList>
    </citation>
    <scope>NUCLEOTIDE SEQUENCE [LARGE SCALE GENOMIC DNA]</scope>
    <source>
        <strain evidence="2 3">DSM 45610</strain>
    </source>
</reference>
<dbReference type="PANTHER" id="PTHR13812">
    <property type="entry name" value="KETIMINE REDUCTASE MU-CRYSTALLIN"/>
    <property type="match status" value="1"/>
</dbReference>
<organism evidence="2 3">
    <name type="scientific">Marininema mesophilum</name>
    <dbReference type="NCBI Taxonomy" id="1048340"/>
    <lineage>
        <taxon>Bacteria</taxon>
        <taxon>Bacillati</taxon>
        <taxon>Bacillota</taxon>
        <taxon>Bacilli</taxon>
        <taxon>Bacillales</taxon>
        <taxon>Thermoactinomycetaceae</taxon>
        <taxon>Marininema</taxon>
    </lineage>
</organism>
<dbReference type="PANTHER" id="PTHR13812:SF19">
    <property type="entry name" value="KETIMINE REDUCTASE MU-CRYSTALLIN"/>
    <property type="match status" value="1"/>
</dbReference>
<dbReference type="Proteomes" id="UP000198534">
    <property type="component" value="Unassembled WGS sequence"/>
</dbReference>
<dbReference type="RefSeq" id="WP_091742844.1">
    <property type="nucleotide sequence ID" value="NZ_FNNQ01000021.1"/>
</dbReference>
<evidence type="ECO:0000313" key="2">
    <source>
        <dbReference type="EMBL" id="SDX51464.1"/>
    </source>
</evidence>
<dbReference type="AlphaFoldDB" id="A0A1H3CCZ3"/>